<organism evidence="2 3">
    <name type="scientific">Cardiocondyla obscurior</name>
    <dbReference type="NCBI Taxonomy" id="286306"/>
    <lineage>
        <taxon>Eukaryota</taxon>
        <taxon>Metazoa</taxon>
        <taxon>Ecdysozoa</taxon>
        <taxon>Arthropoda</taxon>
        <taxon>Hexapoda</taxon>
        <taxon>Insecta</taxon>
        <taxon>Pterygota</taxon>
        <taxon>Neoptera</taxon>
        <taxon>Endopterygota</taxon>
        <taxon>Hymenoptera</taxon>
        <taxon>Apocrita</taxon>
        <taxon>Aculeata</taxon>
        <taxon>Formicoidea</taxon>
        <taxon>Formicidae</taxon>
        <taxon>Myrmicinae</taxon>
        <taxon>Cardiocondyla</taxon>
    </lineage>
</organism>
<comment type="caution">
    <text evidence="2">The sequence shown here is derived from an EMBL/GenBank/DDBJ whole genome shotgun (WGS) entry which is preliminary data.</text>
</comment>
<feature type="region of interest" description="Disordered" evidence="1">
    <location>
        <begin position="30"/>
        <end position="54"/>
    </location>
</feature>
<gene>
    <name evidence="2" type="ORF">PUN28_014476</name>
</gene>
<evidence type="ECO:0000313" key="3">
    <source>
        <dbReference type="Proteomes" id="UP001430953"/>
    </source>
</evidence>
<dbReference type="AlphaFoldDB" id="A0AAW2F1Y6"/>
<reference evidence="2 3" key="1">
    <citation type="submission" date="2023-03" db="EMBL/GenBank/DDBJ databases">
        <title>High recombination rates correlate with genetic variation in Cardiocondyla obscurior ants.</title>
        <authorList>
            <person name="Errbii M."/>
        </authorList>
    </citation>
    <scope>NUCLEOTIDE SEQUENCE [LARGE SCALE GENOMIC DNA]</scope>
    <source>
        <strain evidence="2">Alpha-2009</strain>
        <tissue evidence="2">Whole body</tissue>
    </source>
</reference>
<sequence length="68" mass="7858">MSGRRQQTPSSAARTCGGILARDPCGRCSHRQMREPWQTDGHDRKRDGQRDILIRRRSSCQVEFRSTN</sequence>
<evidence type="ECO:0000256" key="1">
    <source>
        <dbReference type="SAM" id="MobiDB-lite"/>
    </source>
</evidence>
<protein>
    <submittedName>
        <fullName evidence="2">Uncharacterized protein</fullName>
    </submittedName>
</protein>
<evidence type="ECO:0000313" key="2">
    <source>
        <dbReference type="EMBL" id="KAL0109427.1"/>
    </source>
</evidence>
<dbReference type="Proteomes" id="UP001430953">
    <property type="component" value="Unassembled WGS sequence"/>
</dbReference>
<keyword evidence="3" id="KW-1185">Reference proteome</keyword>
<feature type="compositionally biased region" description="Basic and acidic residues" evidence="1">
    <location>
        <begin position="40"/>
        <end position="54"/>
    </location>
</feature>
<name>A0AAW2F1Y6_9HYME</name>
<dbReference type="EMBL" id="JADYXP020000015">
    <property type="protein sequence ID" value="KAL0109427.1"/>
    <property type="molecule type" value="Genomic_DNA"/>
</dbReference>
<accession>A0AAW2F1Y6</accession>
<proteinExistence type="predicted"/>